<evidence type="ECO:0000256" key="13">
    <source>
        <dbReference type="ARBA" id="ARBA00023204"/>
    </source>
</evidence>
<dbReference type="WBParaSite" id="ACRNAN_scaffold3621.g27745.t1">
    <property type="protein sequence ID" value="ACRNAN_scaffold3621.g27745.t1"/>
    <property type="gene ID" value="ACRNAN_scaffold3621.g27745"/>
</dbReference>
<dbReference type="SUPFAM" id="SSF52540">
    <property type="entry name" value="P-loop containing nucleoside triphosphate hydrolases"/>
    <property type="match status" value="2"/>
</dbReference>
<evidence type="ECO:0000256" key="17">
    <source>
        <dbReference type="ARBA" id="ARBA00029956"/>
    </source>
</evidence>
<dbReference type="GO" id="GO:0006283">
    <property type="term" value="P:transcription-coupled nucleotide-excision repair"/>
    <property type="evidence" value="ECO:0007669"/>
    <property type="project" value="TreeGrafter"/>
</dbReference>
<dbReference type="InterPro" id="IPR000330">
    <property type="entry name" value="SNF2_N"/>
</dbReference>
<dbReference type="Pfam" id="PF25875">
    <property type="entry name" value="WHD_Rad26_CSB"/>
    <property type="match status" value="1"/>
</dbReference>
<comment type="subunit">
    <text evidence="3">Interacts (via N-terminus) with spn-A/Rad51.</text>
</comment>
<evidence type="ECO:0000256" key="16">
    <source>
        <dbReference type="ARBA" id="ARBA00024776"/>
    </source>
</evidence>
<name>A0A914DQK6_9BILA</name>
<dbReference type="Gene3D" id="3.40.50.300">
    <property type="entry name" value="P-loop containing nucleotide triphosphate hydrolases"/>
    <property type="match status" value="1"/>
</dbReference>
<evidence type="ECO:0000256" key="15">
    <source>
        <dbReference type="ARBA" id="ARBA00023306"/>
    </source>
</evidence>
<evidence type="ECO:0000256" key="1">
    <source>
        <dbReference type="ARBA" id="ARBA00004123"/>
    </source>
</evidence>
<dbReference type="GO" id="GO:0005634">
    <property type="term" value="C:nucleus"/>
    <property type="evidence" value="ECO:0007669"/>
    <property type="project" value="TreeGrafter"/>
</dbReference>
<evidence type="ECO:0000256" key="6">
    <source>
        <dbReference type="ARBA" id="ARBA00022741"/>
    </source>
</evidence>
<dbReference type="CDD" id="cd22254">
    <property type="entry name" value="CSB_WHD"/>
    <property type="match status" value="1"/>
</dbReference>
<dbReference type="GO" id="GO:0005524">
    <property type="term" value="F:ATP binding"/>
    <property type="evidence" value="ECO:0007669"/>
    <property type="project" value="InterPro"/>
</dbReference>
<evidence type="ECO:0000256" key="14">
    <source>
        <dbReference type="ARBA" id="ARBA00023242"/>
    </source>
</evidence>
<dbReference type="PROSITE" id="PS51194">
    <property type="entry name" value="HELICASE_CTER"/>
    <property type="match status" value="1"/>
</dbReference>
<accession>A0A914DQK6</accession>
<evidence type="ECO:0000313" key="21">
    <source>
        <dbReference type="WBParaSite" id="ACRNAN_scaffold3621.g27745.t1"/>
    </source>
</evidence>
<evidence type="ECO:0000256" key="9">
    <source>
        <dbReference type="ARBA" id="ARBA00022801"/>
    </source>
</evidence>
<evidence type="ECO:0000256" key="12">
    <source>
        <dbReference type="ARBA" id="ARBA00023125"/>
    </source>
</evidence>
<evidence type="ECO:0000256" key="3">
    <source>
        <dbReference type="ARBA" id="ARBA00011467"/>
    </source>
</evidence>
<comment type="function">
    <text evidence="16">Involved in mitotic DNA repair and meiotic recombination. Functions in the recombinational DNA repair pathway. Essential for interhomolog gene conversion (GC), but may have a less important role in intersister GC than spn-A/Rad51. In the presence of DNA, spn-A/Rad51 enhances the ATPase activity of okr/Rad54.</text>
</comment>
<evidence type="ECO:0000256" key="7">
    <source>
        <dbReference type="ARBA" id="ARBA00022763"/>
    </source>
</evidence>
<keyword evidence="8" id="KW-0498">Mitosis</keyword>
<dbReference type="CDD" id="cd18793">
    <property type="entry name" value="SF2_C_SNF"/>
    <property type="match status" value="1"/>
</dbReference>
<keyword evidence="20" id="KW-1185">Reference proteome</keyword>
<keyword evidence="11" id="KW-0067">ATP-binding</keyword>
<dbReference type="Pfam" id="PF00271">
    <property type="entry name" value="Helicase_C"/>
    <property type="match status" value="1"/>
</dbReference>
<evidence type="ECO:0000256" key="4">
    <source>
        <dbReference type="ARBA" id="ARBA00015341"/>
    </source>
</evidence>
<keyword evidence="15" id="KW-0131">Cell cycle</keyword>
<keyword evidence="13" id="KW-0234">DNA repair</keyword>
<dbReference type="GO" id="GO:0051301">
    <property type="term" value="P:cell division"/>
    <property type="evidence" value="ECO:0007669"/>
    <property type="project" value="UniProtKB-KW"/>
</dbReference>
<dbReference type="PANTHER" id="PTHR45629">
    <property type="entry name" value="SNF2/RAD54 FAMILY MEMBER"/>
    <property type="match status" value="1"/>
</dbReference>
<organism evidence="20 21">
    <name type="scientific">Acrobeloides nanus</name>
    <dbReference type="NCBI Taxonomy" id="290746"/>
    <lineage>
        <taxon>Eukaryota</taxon>
        <taxon>Metazoa</taxon>
        <taxon>Ecdysozoa</taxon>
        <taxon>Nematoda</taxon>
        <taxon>Chromadorea</taxon>
        <taxon>Rhabditida</taxon>
        <taxon>Tylenchina</taxon>
        <taxon>Cephalobomorpha</taxon>
        <taxon>Cephaloboidea</taxon>
        <taxon>Cephalobidae</taxon>
        <taxon>Acrobeloides</taxon>
    </lineage>
</organism>
<evidence type="ECO:0000256" key="10">
    <source>
        <dbReference type="ARBA" id="ARBA00022806"/>
    </source>
</evidence>
<evidence type="ECO:0000256" key="8">
    <source>
        <dbReference type="ARBA" id="ARBA00022776"/>
    </source>
</evidence>
<protein>
    <recommendedName>
        <fullName evidence="4">DNA repair and recombination protein RAD54-like</fullName>
    </recommendedName>
    <alternativeName>
        <fullName evidence="17">Protein okra</fullName>
    </alternativeName>
</protein>
<feature type="compositionally biased region" description="Basic and acidic residues" evidence="18">
    <location>
        <begin position="365"/>
        <end position="380"/>
    </location>
</feature>
<keyword evidence="7" id="KW-0227">DNA damage</keyword>
<dbReference type="InterPro" id="IPR050496">
    <property type="entry name" value="SNF2_RAD54_helicase_repair"/>
</dbReference>
<keyword evidence="12" id="KW-0238">DNA-binding</keyword>
<keyword evidence="14" id="KW-0539">Nucleus</keyword>
<keyword evidence="5" id="KW-0132">Cell division</keyword>
<dbReference type="InterPro" id="IPR058951">
    <property type="entry name" value="WHD_Rad26_CSB-like"/>
</dbReference>
<evidence type="ECO:0000313" key="20">
    <source>
        <dbReference type="Proteomes" id="UP000887540"/>
    </source>
</evidence>
<proteinExistence type="inferred from homology"/>
<dbReference type="AlphaFoldDB" id="A0A914DQK6"/>
<evidence type="ECO:0000256" key="18">
    <source>
        <dbReference type="SAM" id="MobiDB-lite"/>
    </source>
</evidence>
<dbReference type="InterPro" id="IPR027417">
    <property type="entry name" value="P-loop_NTPase"/>
</dbReference>
<comment type="similarity">
    <text evidence="2">Belongs to the SNF2/RAD54 helicase family.</text>
</comment>
<dbReference type="InterPro" id="IPR049730">
    <property type="entry name" value="SNF2/RAD54-like_C"/>
</dbReference>
<dbReference type="Pfam" id="PF00176">
    <property type="entry name" value="SNF2-rel_dom"/>
    <property type="match status" value="1"/>
</dbReference>
<feature type="region of interest" description="Disordered" evidence="18">
    <location>
        <begin position="365"/>
        <end position="393"/>
    </location>
</feature>
<evidence type="ECO:0000256" key="2">
    <source>
        <dbReference type="ARBA" id="ARBA00007025"/>
    </source>
</evidence>
<comment type="subcellular location">
    <subcellularLocation>
        <location evidence="1">Nucleus</location>
    </subcellularLocation>
</comment>
<keyword evidence="10" id="KW-0347">Helicase</keyword>
<evidence type="ECO:0000256" key="5">
    <source>
        <dbReference type="ARBA" id="ARBA00022618"/>
    </source>
</evidence>
<keyword evidence="6" id="KW-0547">Nucleotide-binding</keyword>
<evidence type="ECO:0000259" key="19">
    <source>
        <dbReference type="PROSITE" id="PS51194"/>
    </source>
</evidence>
<keyword evidence="9" id="KW-0378">Hydrolase</keyword>
<dbReference type="GO" id="GO:0016787">
    <property type="term" value="F:hydrolase activity"/>
    <property type="evidence" value="ECO:0007669"/>
    <property type="project" value="UniProtKB-KW"/>
</dbReference>
<dbReference type="SMART" id="SM00490">
    <property type="entry name" value="HELICc"/>
    <property type="match status" value="1"/>
</dbReference>
<dbReference type="GO" id="GO:0008094">
    <property type="term" value="F:ATP-dependent activity, acting on DNA"/>
    <property type="evidence" value="ECO:0007669"/>
    <property type="project" value="TreeGrafter"/>
</dbReference>
<feature type="compositionally biased region" description="Acidic residues" evidence="18">
    <location>
        <begin position="581"/>
        <end position="598"/>
    </location>
</feature>
<dbReference type="PANTHER" id="PTHR45629:SF7">
    <property type="entry name" value="DNA EXCISION REPAIR PROTEIN ERCC-6-RELATED"/>
    <property type="match status" value="1"/>
</dbReference>
<feature type="region of interest" description="Disordered" evidence="18">
    <location>
        <begin position="437"/>
        <end position="457"/>
    </location>
</feature>
<dbReference type="Proteomes" id="UP000887540">
    <property type="component" value="Unplaced"/>
</dbReference>
<feature type="domain" description="Helicase C-terminal" evidence="19">
    <location>
        <begin position="165"/>
        <end position="325"/>
    </location>
</feature>
<dbReference type="InterPro" id="IPR038718">
    <property type="entry name" value="SNF2-like_sf"/>
</dbReference>
<dbReference type="InterPro" id="IPR001650">
    <property type="entry name" value="Helicase_C-like"/>
</dbReference>
<sequence>MQNNLKELWSLIDFVYPGRLGSLKDFTEKFAIPITQGGYANATSIQVRTAFKCACVLRDAINPYLLRRMKKDVEMILQLPEKTEQVLFCDITPEQRRLYKEYLTSKECGNILNGRLDAFVGLIALRKLCNHPDLLTGGPNKHSEYDLLYEPDKAYGATCRSGKMLVTQSLLKLWQKQGHKVLLFSQSKQMLTILEEFVILENYRYLRMDGGTPISARQNLVEQFNMDPEIFVFLLTTRVGGLGVNLTGASRVLIFDPDWNPSTDAQARERAWRIGQNKAVTIYRLMSSGTIEEKIYQRQIFKQFLSNKVLVDPKQRRFFKTNDLHELFTLADERSDREHGTETAAIFSTTTEEVNKKNLFDKLKKAKSKEQKKNTKEKVKPSKQISTDESETIDKAISKTETDDELPNSEGVELYLSEQKRRELMEIAKQMARKLFASTSKTSKEPDKPSSSSNKKKNVLFEGKYVVPYLKKQKKFLNDKNENNKMDELAKLNKEQDDYVLSKLLKNTGVHSALRHDQIVAGGAGAADFQLIEDEADSVAKRASDVLKRSKRAHDAFIQYARNQPKPLFGRKKAAKVAESSESEESDDEPSSAQEDSEISTFDGGLSKKKEKGSTGSDLLKAIRTRKAKMMEEDPSNSIEMDTEIRDYPSLAPVAPVNALGDRFEKLAEEIRIFFVSRNGQATTKDVLEKFKDKVAPKDSYAFRSILKRICTLISGGLWLLKDEFQ</sequence>
<reference evidence="21" key="1">
    <citation type="submission" date="2022-11" db="UniProtKB">
        <authorList>
            <consortium name="WormBaseParasite"/>
        </authorList>
    </citation>
    <scope>IDENTIFICATION</scope>
</reference>
<dbReference type="Gene3D" id="3.40.50.10810">
    <property type="entry name" value="Tandem AAA-ATPase domain"/>
    <property type="match status" value="1"/>
</dbReference>
<feature type="region of interest" description="Disordered" evidence="18">
    <location>
        <begin position="569"/>
        <end position="619"/>
    </location>
</feature>
<evidence type="ECO:0000256" key="11">
    <source>
        <dbReference type="ARBA" id="ARBA00022840"/>
    </source>
</evidence>